<feature type="compositionally biased region" description="Polar residues" evidence="6">
    <location>
        <begin position="909"/>
        <end position="919"/>
    </location>
</feature>
<evidence type="ECO:0000256" key="3">
    <source>
        <dbReference type="ARBA" id="ARBA00022490"/>
    </source>
</evidence>
<feature type="compositionally biased region" description="Polar residues" evidence="6">
    <location>
        <begin position="1086"/>
        <end position="1104"/>
    </location>
</feature>
<keyword evidence="3" id="KW-0963">Cytoplasm</keyword>
<dbReference type="Pfam" id="PF03097">
    <property type="entry name" value="BRO1"/>
    <property type="match status" value="1"/>
</dbReference>
<feature type="compositionally biased region" description="Low complexity" evidence="6">
    <location>
        <begin position="932"/>
        <end position="951"/>
    </location>
</feature>
<sequence length="1157" mass="127658">MEAVPRMPMIWLELKDAGEFPFSHAAKQYIQRSYGENPENYTEALKKLEHLRHNVVNVPRDFEGCNMLRKYFGQLHFLQSRVPMAKGQEAAVPVTWTDIFSGKQITHEDISYEQACVLYNLGALHSLLGAMDNRVSEEGMKTSCTHFQCSAGAFTYIRDHYNFNYSSDISHQALSINISLMLAQAQECLLEKTLLDNRKSVLIARICTQVCEYYKECVRVLENSEGTFGKKEWRKLIYMKISYFSAVTYLHMGKQSEEQKKFGEAVAYFQGALDRLNEAIKLAKHQPDSVQEALRFTMDVIGGKFNSARKDNDFIYHESVPDLEKLSAVKGASLVKPVPVSPTDLSVTGPDLFSKLVPMASHEASSLYSEEKAKMLREVMAKIDEKNQTLETFMDSLSCDSVDHLEMFSTVPPVLLEKCAALSVRSDAVKSLAQAMQALSGVYTDVGSSLEEARAALGEDEAGEKSLVEVVGQKGLPTRPPALQELQQELKKYETAHQEASHTNTELHRAMNEHIPNLRLLQGPLEELRNNLPQPQLSQEDTSSLQNMKRLQEKVGEMRKQRVSLEQQLRDLIQKDDITTVLVTTERYDIKDLFGKQLLKYDQLKGYIDQNLTAQDNILKALTEANVQYATVRRTITLTEEQWNSSVQSLVASYEALEDLMKKAEEGKNFYQDLDKKTTTLLEGIKTICQTRDQERVALLEREVGKGPPARPTAPKPVLGNKVSSSGSSGPSSLEAVGPSAMPFSCEDLPQELRCIPPEMNAPSRGAVPLTWPPGAAPFAPNLFPNQRMPQFNQAHFGQAPGVPPSAAPLQPSGYILPQHFQPGGTQGGAPVRPPNLQNAPQVPPQGYMPVPWQQTPGAPYTGPPRPNLPGQQVPMPVGQFPQQMPTVFPQTSSAQQIPPGTQYPVPQPRQSRTSQIPTNAIPAQHQPPSSPGQFQPMMPGQGQPQQGPAPVYWPSMPLQTQPQPGVPVQAQGPPLSGPPNQFLPGPPLQNQPQPQMGHVPPFFPPAQSQQIPGSFQRMPFSQNPQIPVAYHSSIPHQMPPGAVPPSNAQPGPPQTQQFMGQPPATTQFNPMFQPVRPPQPPSTQNFYPQNIPSSTGPVTQVLDNPNPPALADILTPSPAQRPGNVLNPSPMEPVQDKMGKLGISSQGEAPANGYPH</sequence>
<feature type="compositionally biased region" description="Polar residues" evidence="6">
    <location>
        <begin position="1007"/>
        <end position="1026"/>
    </location>
</feature>
<dbReference type="SMART" id="SM01041">
    <property type="entry name" value="BRO1"/>
    <property type="match status" value="1"/>
</dbReference>
<evidence type="ECO:0000256" key="4">
    <source>
        <dbReference type="ARBA" id="ARBA00022753"/>
    </source>
</evidence>
<dbReference type="Proteomes" id="UP000752171">
    <property type="component" value="Unassembled WGS sequence"/>
</dbReference>
<proteinExistence type="predicted"/>
<feature type="region of interest" description="Disordered" evidence="6">
    <location>
        <begin position="890"/>
        <end position="1157"/>
    </location>
</feature>
<accession>A0A8T2MDU2</accession>
<dbReference type="EMBL" id="JAICCE010000003">
    <property type="protein sequence ID" value="KAG9280075.1"/>
    <property type="molecule type" value="Genomic_DNA"/>
</dbReference>
<evidence type="ECO:0000256" key="5">
    <source>
        <dbReference type="SAM" id="Coils"/>
    </source>
</evidence>
<evidence type="ECO:0000313" key="9">
    <source>
        <dbReference type="Proteomes" id="UP000752171"/>
    </source>
</evidence>
<evidence type="ECO:0000259" key="7">
    <source>
        <dbReference type="PROSITE" id="PS51180"/>
    </source>
</evidence>
<dbReference type="Gene3D" id="1.20.140.50">
    <property type="entry name" value="alix/aip1 like domains"/>
    <property type="match status" value="1"/>
</dbReference>
<evidence type="ECO:0000256" key="6">
    <source>
        <dbReference type="SAM" id="MobiDB-lite"/>
    </source>
</evidence>
<dbReference type="PANTHER" id="PTHR23030:SF30">
    <property type="entry name" value="TYROSINE-PROTEIN PHOSPHATASE NON-RECEPTOR TYPE 23"/>
    <property type="match status" value="1"/>
</dbReference>
<feature type="domain" description="BRO1" evidence="7">
    <location>
        <begin position="8"/>
        <end position="390"/>
    </location>
</feature>
<reference evidence="8 9" key="1">
    <citation type="submission" date="2021-07" db="EMBL/GenBank/DDBJ databases">
        <authorList>
            <person name="Imarazene B."/>
            <person name="Zahm M."/>
            <person name="Klopp C."/>
            <person name="Cabau C."/>
            <person name="Beille S."/>
            <person name="Jouanno E."/>
            <person name="Castinel A."/>
            <person name="Lluch J."/>
            <person name="Gil L."/>
            <person name="Kuchtly C."/>
            <person name="Lopez Roques C."/>
            <person name="Donnadieu C."/>
            <person name="Parrinello H."/>
            <person name="Journot L."/>
            <person name="Du K."/>
            <person name="Schartl M."/>
            <person name="Retaux S."/>
            <person name="Guiguen Y."/>
        </authorList>
    </citation>
    <scope>NUCLEOTIDE SEQUENCE [LARGE SCALE GENOMIC DNA]</scope>
    <source>
        <strain evidence="8">Pach_M1</strain>
        <tissue evidence="8">Testis</tissue>
    </source>
</reference>
<organism evidence="8 9">
    <name type="scientific">Astyanax mexicanus</name>
    <name type="common">Blind cave fish</name>
    <name type="synonym">Astyanax fasciatus mexicanus</name>
    <dbReference type="NCBI Taxonomy" id="7994"/>
    <lineage>
        <taxon>Eukaryota</taxon>
        <taxon>Metazoa</taxon>
        <taxon>Chordata</taxon>
        <taxon>Craniata</taxon>
        <taxon>Vertebrata</taxon>
        <taxon>Euteleostomi</taxon>
        <taxon>Actinopterygii</taxon>
        <taxon>Neopterygii</taxon>
        <taxon>Teleostei</taxon>
        <taxon>Ostariophysi</taxon>
        <taxon>Characiformes</taxon>
        <taxon>Characoidei</taxon>
        <taxon>Acestrorhamphidae</taxon>
        <taxon>Acestrorhamphinae</taxon>
        <taxon>Astyanax</taxon>
    </lineage>
</organism>
<dbReference type="AlphaFoldDB" id="A0A8T2MDU2"/>
<feature type="region of interest" description="Disordered" evidence="6">
    <location>
        <begin position="703"/>
        <end position="739"/>
    </location>
</feature>
<dbReference type="CDD" id="cd09234">
    <property type="entry name" value="V_HD-PTP_like"/>
    <property type="match status" value="1"/>
</dbReference>
<dbReference type="GO" id="GO:0032456">
    <property type="term" value="P:endocytic recycling"/>
    <property type="evidence" value="ECO:0007669"/>
    <property type="project" value="TreeGrafter"/>
</dbReference>
<gene>
    <name evidence="8" type="primary">PTPN23</name>
    <name evidence="8" type="ORF">AMEX_G5664</name>
</gene>
<keyword evidence="5" id="KW-0175">Coiled coil</keyword>
<evidence type="ECO:0000256" key="2">
    <source>
        <dbReference type="ARBA" id="ARBA00004496"/>
    </source>
</evidence>
<dbReference type="GO" id="GO:0005768">
    <property type="term" value="C:endosome"/>
    <property type="evidence" value="ECO:0007669"/>
    <property type="project" value="UniProtKB-SubCell"/>
</dbReference>
<name>A0A8T2MDU2_ASTMX</name>
<dbReference type="PROSITE" id="PS51180">
    <property type="entry name" value="BRO1"/>
    <property type="match status" value="1"/>
</dbReference>
<dbReference type="GO" id="GO:0043328">
    <property type="term" value="P:protein transport to vacuole involved in ubiquitin-dependent protein catabolic process via the multivesicular body sorting pathway"/>
    <property type="evidence" value="ECO:0007669"/>
    <property type="project" value="TreeGrafter"/>
</dbReference>
<feature type="coiled-coil region" evidence="5">
    <location>
        <begin position="647"/>
        <end position="674"/>
    </location>
</feature>
<comment type="caution">
    <text evidence="8">The sequence shown here is derived from an EMBL/GenBank/DDBJ whole genome shotgun (WGS) entry which is preliminary data.</text>
</comment>
<dbReference type="InterPro" id="IPR025304">
    <property type="entry name" value="ALIX_V_dom"/>
</dbReference>
<dbReference type="GO" id="GO:0045022">
    <property type="term" value="P:early endosome to late endosome transport"/>
    <property type="evidence" value="ECO:0007669"/>
    <property type="project" value="TreeGrafter"/>
</dbReference>
<dbReference type="Gene3D" id="1.20.120.560">
    <property type="entry name" value="alix/aip1 in complex with the ypdl late domain"/>
    <property type="match status" value="1"/>
</dbReference>
<dbReference type="Gene3D" id="1.25.40.280">
    <property type="entry name" value="alix/aip1 like domains"/>
    <property type="match status" value="1"/>
</dbReference>
<dbReference type="InterPro" id="IPR038499">
    <property type="entry name" value="BRO1_sf"/>
</dbReference>
<dbReference type="PANTHER" id="PTHR23030">
    <property type="entry name" value="PCD6 INTERACTING PROTEIN-RELATED"/>
    <property type="match status" value="1"/>
</dbReference>
<feature type="compositionally biased region" description="Polar residues" evidence="6">
    <location>
        <begin position="1047"/>
        <end position="1070"/>
    </location>
</feature>
<feature type="compositionally biased region" description="Low complexity" evidence="6">
    <location>
        <begin position="724"/>
        <end position="733"/>
    </location>
</feature>
<evidence type="ECO:0000313" key="8">
    <source>
        <dbReference type="EMBL" id="KAG9280075.1"/>
    </source>
</evidence>
<dbReference type="Pfam" id="PF13949">
    <property type="entry name" value="ALIX_LYPXL_bnd"/>
    <property type="match status" value="1"/>
</dbReference>
<comment type="subcellular location">
    <subcellularLocation>
        <location evidence="2">Cytoplasm</location>
    </subcellularLocation>
    <subcellularLocation>
        <location evidence="1">Endosome</location>
    </subcellularLocation>
</comment>
<keyword evidence="4" id="KW-0967">Endosome</keyword>
<feature type="coiled-coil region" evidence="5">
    <location>
        <begin position="548"/>
        <end position="575"/>
    </location>
</feature>
<evidence type="ECO:0000256" key="1">
    <source>
        <dbReference type="ARBA" id="ARBA00004177"/>
    </source>
</evidence>
<feature type="compositionally biased region" description="Low complexity" evidence="6">
    <location>
        <begin position="958"/>
        <end position="984"/>
    </location>
</feature>
<dbReference type="InterPro" id="IPR004328">
    <property type="entry name" value="BRO1_dom"/>
</dbReference>
<dbReference type="CDD" id="cd09239">
    <property type="entry name" value="BRO1_HD-PTP_like"/>
    <property type="match status" value="1"/>
</dbReference>
<feature type="compositionally biased region" description="Polar residues" evidence="6">
    <location>
        <begin position="890"/>
        <end position="900"/>
    </location>
</feature>
<protein>
    <submittedName>
        <fullName evidence="8">Tyrosine-protein phosphatase non-receptor type 23</fullName>
    </submittedName>
</protein>